<keyword evidence="13 14" id="KW-0275">Fatty acid biosynthesis</keyword>
<feature type="transmembrane region" description="Helical" evidence="15">
    <location>
        <begin position="109"/>
        <end position="127"/>
    </location>
</feature>
<comment type="cofactor">
    <cofactor evidence="14">
        <name>Fe(2+)</name>
        <dbReference type="ChEBI" id="CHEBI:29033"/>
    </cofactor>
    <text evidence="14">Expected to bind 2 Fe(2+) ions per subunit.</text>
</comment>
<evidence type="ECO:0000256" key="11">
    <source>
        <dbReference type="ARBA" id="ARBA00023098"/>
    </source>
</evidence>
<keyword evidence="6 14" id="KW-0479">Metal-binding</keyword>
<evidence type="ECO:0000256" key="9">
    <source>
        <dbReference type="ARBA" id="ARBA00023002"/>
    </source>
</evidence>
<dbReference type="HOGENOM" id="CLU_027359_3_2_1"/>
<dbReference type="SUPFAM" id="SSF55856">
    <property type="entry name" value="Cytochrome b5-like heme/steroid binding domain"/>
    <property type="match status" value="1"/>
</dbReference>
<evidence type="ECO:0000256" key="7">
    <source>
        <dbReference type="ARBA" id="ARBA00022832"/>
    </source>
</evidence>
<dbReference type="OrthoDB" id="10260134at2759"/>
<comment type="catalytic activity">
    <reaction evidence="14">
        <text>octadecanoyl-CoA + 2 Fe(II)-[cytochrome b5] + O2 + 2 H(+) = (9Z)-octadecenoyl-CoA + 2 Fe(III)-[cytochrome b5] + 2 H2O</text>
        <dbReference type="Rhea" id="RHEA:19721"/>
        <dbReference type="Rhea" id="RHEA-COMP:10438"/>
        <dbReference type="Rhea" id="RHEA-COMP:10439"/>
        <dbReference type="ChEBI" id="CHEBI:15377"/>
        <dbReference type="ChEBI" id="CHEBI:15378"/>
        <dbReference type="ChEBI" id="CHEBI:15379"/>
        <dbReference type="ChEBI" id="CHEBI:29033"/>
        <dbReference type="ChEBI" id="CHEBI:29034"/>
        <dbReference type="ChEBI" id="CHEBI:57387"/>
        <dbReference type="ChEBI" id="CHEBI:57394"/>
        <dbReference type="EC" id="1.14.19.1"/>
    </reaction>
</comment>
<keyword evidence="7 14" id="KW-0276">Fatty acid metabolism</keyword>
<dbReference type="GO" id="GO:0004768">
    <property type="term" value="F:stearoyl-CoA 9-desaturase activity"/>
    <property type="evidence" value="ECO:0007669"/>
    <property type="project" value="UniProtKB-UniRule"/>
</dbReference>
<dbReference type="CDD" id="cd03505">
    <property type="entry name" value="Delta9-FADS-like"/>
    <property type="match status" value="1"/>
</dbReference>
<dbReference type="InterPro" id="IPR015876">
    <property type="entry name" value="Acyl-CoA_DS"/>
</dbReference>
<dbReference type="PROSITE" id="PS50255">
    <property type="entry name" value="CYTOCHROME_B5_2"/>
    <property type="match status" value="1"/>
</dbReference>
<dbReference type="Gene3D" id="3.10.120.10">
    <property type="entry name" value="Cytochrome b5-like heme/steroid binding domain"/>
    <property type="match status" value="1"/>
</dbReference>
<dbReference type="InterPro" id="IPR036400">
    <property type="entry name" value="Cyt_B5-like_heme/steroid_sf"/>
</dbReference>
<evidence type="ECO:0000256" key="5">
    <source>
        <dbReference type="ARBA" id="ARBA00022692"/>
    </source>
</evidence>
<feature type="transmembrane region" description="Helical" evidence="15">
    <location>
        <begin position="187"/>
        <end position="207"/>
    </location>
</feature>
<dbReference type="EC" id="1.14.19.1" evidence="14"/>
<comment type="function">
    <text evidence="14">Stearoyl-CoA desaturase that utilizes O(2) and electrons from reduced cytochrome b5 to introduce the first double bond into saturated fatty acyl-CoA substrates.</text>
</comment>
<keyword evidence="3 14" id="KW-0444">Lipid biosynthesis</keyword>
<gene>
    <name evidence="17" type="ORF">SCLCIDRAFT_193233</name>
</gene>
<keyword evidence="12 15" id="KW-0472">Membrane</keyword>
<dbReference type="Pfam" id="PF00173">
    <property type="entry name" value="Cyt-b5"/>
    <property type="match status" value="1"/>
</dbReference>
<dbReference type="Pfam" id="PF00487">
    <property type="entry name" value="FA_desaturase"/>
    <property type="match status" value="1"/>
</dbReference>
<sequence length="447" mass="51043">MAEVVPAVPKAGNDAEEFKDYVSFLLAQEEPRPPITWSNWWSEIYWGQGVALMIVMPLCTFVAAYHTPLCTNTAIWTLVYYFISGIGITAGYHRLWAHRSYNATRALEYVLIVLAAGSVQGPIIWWARGHRAHHRYTDTDLDPYNARRGLLWSHIGWVMFKPRRRQGKVDVSDLRGNDIVMWQCRHYPWLVLAMVVVLPTLVAGVGWGDWKGGLVYSGFLRLVIVHHTTSCVNSLAHWFGDTPFDDKLTPRDHLFTALLTAGEGYHNFHHQFPMDYRNAVKWYQYDPTKWLIWLCSKVGLASHLKTFSENEIRKGRLTMELRHLHKKQEELVWPQGDLPVVNWASFQSQAELRPLLCIAGFIHDLEGFMGEHPGGKHLLQQNIGKDATAAFFGGVYNHSNAAHNLLAMKRVGILHSGMPHGTEERYVPPSRLLRVAHIKELSSQCVH</sequence>
<dbReference type="InterPro" id="IPR001522">
    <property type="entry name" value="FADS-1_CS"/>
</dbReference>
<evidence type="ECO:0000256" key="14">
    <source>
        <dbReference type="PIRNR" id="PIRNR000345"/>
    </source>
</evidence>
<dbReference type="GO" id="GO:0020037">
    <property type="term" value="F:heme binding"/>
    <property type="evidence" value="ECO:0007669"/>
    <property type="project" value="InterPro"/>
</dbReference>
<dbReference type="InterPro" id="IPR001199">
    <property type="entry name" value="Cyt_B5-like_heme/steroid-bd"/>
</dbReference>
<keyword evidence="9 14" id="KW-0560">Oxidoreductase</keyword>
<dbReference type="InterPro" id="IPR005804">
    <property type="entry name" value="FA_desaturase_dom"/>
</dbReference>
<comment type="subcellular location">
    <subcellularLocation>
        <location evidence="1">Membrane</location>
        <topology evidence="1">Multi-pass membrane protein</topology>
    </subcellularLocation>
</comment>
<feature type="domain" description="Cytochrome b5 heme-binding" evidence="16">
    <location>
        <begin position="356"/>
        <end position="415"/>
    </location>
</feature>
<dbReference type="GO" id="GO:0005789">
    <property type="term" value="C:endoplasmic reticulum membrane"/>
    <property type="evidence" value="ECO:0007669"/>
    <property type="project" value="TreeGrafter"/>
</dbReference>
<evidence type="ECO:0000259" key="16">
    <source>
        <dbReference type="PROSITE" id="PS50255"/>
    </source>
</evidence>
<evidence type="ECO:0000256" key="6">
    <source>
        <dbReference type="ARBA" id="ARBA00022723"/>
    </source>
</evidence>
<dbReference type="FunCoup" id="A0A0C3DLT1">
    <property type="interactions" value="205"/>
</dbReference>
<keyword evidence="4 14" id="KW-0349">Heme</keyword>
<dbReference type="PROSITE" id="PS00191">
    <property type="entry name" value="CYTOCHROME_B5_1"/>
    <property type="match status" value="1"/>
</dbReference>
<evidence type="ECO:0000256" key="4">
    <source>
        <dbReference type="ARBA" id="ARBA00022617"/>
    </source>
</evidence>
<comment type="similarity">
    <text evidence="2 14">Belongs to the fatty acid desaturase type 1 family.</text>
</comment>
<dbReference type="PRINTS" id="PR00075">
    <property type="entry name" value="FACDDSATRASE"/>
</dbReference>
<evidence type="ECO:0000256" key="10">
    <source>
        <dbReference type="ARBA" id="ARBA00023004"/>
    </source>
</evidence>
<dbReference type="SMART" id="SM01117">
    <property type="entry name" value="Cyt-b5"/>
    <property type="match status" value="1"/>
</dbReference>
<dbReference type="InterPro" id="IPR018506">
    <property type="entry name" value="Cyt_B5_heme-BS"/>
</dbReference>
<organism evidence="17 18">
    <name type="scientific">Scleroderma citrinum Foug A</name>
    <dbReference type="NCBI Taxonomy" id="1036808"/>
    <lineage>
        <taxon>Eukaryota</taxon>
        <taxon>Fungi</taxon>
        <taxon>Dikarya</taxon>
        <taxon>Basidiomycota</taxon>
        <taxon>Agaricomycotina</taxon>
        <taxon>Agaricomycetes</taxon>
        <taxon>Agaricomycetidae</taxon>
        <taxon>Boletales</taxon>
        <taxon>Sclerodermatineae</taxon>
        <taxon>Sclerodermataceae</taxon>
        <taxon>Scleroderma</taxon>
    </lineage>
</organism>
<dbReference type="GO" id="GO:0005506">
    <property type="term" value="F:iron ion binding"/>
    <property type="evidence" value="ECO:0007669"/>
    <property type="project" value="TreeGrafter"/>
</dbReference>
<feature type="transmembrane region" description="Helical" evidence="15">
    <location>
        <begin position="78"/>
        <end position="97"/>
    </location>
</feature>
<dbReference type="Proteomes" id="UP000053989">
    <property type="component" value="Unassembled WGS sequence"/>
</dbReference>
<keyword evidence="5 15" id="KW-0812">Transmembrane</keyword>
<evidence type="ECO:0000256" key="3">
    <source>
        <dbReference type="ARBA" id="ARBA00022516"/>
    </source>
</evidence>
<evidence type="ECO:0000256" key="15">
    <source>
        <dbReference type="SAM" id="Phobius"/>
    </source>
</evidence>
<dbReference type="STRING" id="1036808.A0A0C3DLT1"/>
<keyword evidence="14" id="KW-0249">Electron transport</keyword>
<evidence type="ECO:0000256" key="2">
    <source>
        <dbReference type="ARBA" id="ARBA00009295"/>
    </source>
</evidence>
<keyword evidence="11 14" id="KW-0443">Lipid metabolism</keyword>
<dbReference type="PANTHER" id="PTHR11351:SF31">
    <property type="entry name" value="DESATURASE 1, ISOFORM A-RELATED"/>
    <property type="match status" value="1"/>
</dbReference>
<dbReference type="PANTHER" id="PTHR11351">
    <property type="entry name" value="ACYL-COA DESATURASE"/>
    <property type="match status" value="1"/>
</dbReference>
<evidence type="ECO:0000256" key="12">
    <source>
        <dbReference type="ARBA" id="ARBA00023136"/>
    </source>
</evidence>
<dbReference type="GO" id="GO:0006636">
    <property type="term" value="P:unsaturated fatty acid biosynthetic process"/>
    <property type="evidence" value="ECO:0007669"/>
    <property type="project" value="UniProtKB-UniRule"/>
</dbReference>
<accession>A0A0C3DLT1</accession>
<evidence type="ECO:0000313" key="17">
    <source>
        <dbReference type="EMBL" id="KIM57006.1"/>
    </source>
</evidence>
<dbReference type="AlphaFoldDB" id="A0A0C3DLT1"/>
<name>A0A0C3DLT1_9AGAM</name>
<dbReference type="InterPro" id="IPR009160">
    <property type="entry name" value="Acyl-CoA_deSatase_haem/ster-bd"/>
</dbReference>
<reference evidence="17 18" key="1">
    <citation type="submission" date="2014-04" db="EMBL/GenBank/DDBJ databases">
        <authorList>
            <consortium name="DOE Joint Genome Institute"/>
            <person name="Kuo A."/>
            <person name="Kohler A."/>
            <person name="Nagy L.G."/>
            <person name="Floudas D."/>
            <person name="Copeland A."/>
            <person name="Barry K.W."/>
            <person name="Cichocki N."/>
            <person name="Veneault-Fourrey C."/>
            <person name="LaButti K."/>
            <person name="Lindquist E.A."/>
            <person name="Lipzen A."/>
            <person name="Lundell T."/>
            <person name="Morin E."/>
            <person name="Murat C."/>
            <person name="Sun H."/>
            <person name="Tunlid A."/>
            <person name="Henrissat B."/>
            <person name="Grigoriev I.V."/>
            <person name="Hibbett D.S."/>
            <person name="Martin F."/>
            <person name="Nordberg H.P."/>
            <person name="Cantor M.N."/>
            <person name="Hua S.X."/>
        </authorList>
    </citation>
    <scope>NUCLEOTIDE SEQUENCE [LARGE SCALE GENOMIC DNA]</scope>
    <source>
        <strain evidence="17 18">Foug A</strain>
    </source>
</reference>
<evidence type="ECO:0000256" key="8">
    <source>
        <dbReference type="ARBA" id="ARBA00022989"/>
    </source>
</evidence>
<dbReference type="InParanoid" id="A0A0C3DLT1"/>
<dbReference type="PIRSF" id="PIRSF000345">
    <property type="entry name" value="OLE1"/>
    <property type="match status" value="1"/>
</dbReference>
<keyword evidence="10 14" id="KW-0408">Iron</keyword>
<proteinExistence type="inferred from homology"/>
<keyword evidence="8 15" id="KW-1133">Transmembrane helix</keyword>
<dbReference type="EMBL" id="KN822107">
    <property type="protein sequence ID" value="KIM57006.1"/>
    <property type="molecule type" value="Genomic_DNA"/>
</dbReference>
<dbReference type="PROSITE" id="PS00476">
    <property type="entry name" value="FATTY_ACID_DESATUR_1"/>
    <property type="match status" value="1"/>
</dbReference>
<protein>
    <recommendedName>
        <fullName evidence="14">Acyl-CoA desaturase</fullName>
        <ecNumber evidence="14">1.14.19.1</ecNumber>
    </recommendedName>
</protein>
<keyword evidence="14" id="KW-0813">Transport</keyword>
<evidence type="ECO:0000313" key="18">
    <source>
        <dbReference type="Proteomes" id="UP000053989"/>
    </source>
</evidence>
<evidence type="ECO:0000256" key="1">
    <source>
        <dbReference type="ARBA" id="ARBA00004141"/>
    </source>
</evidence>
<reference evidence="18" key="2">
    <citation type="submission" date="2015-01" db="EMBL/GenBank/DDBJ databases">
        <title>Evolutionary Origins and Diversification of the Mycorrhizal Mutualists.</title>
        <authorList>
            <consortium name="DOE Joint Genome Institute"/>
            <consortium name="Mycorrhizal Genomics Consortium"/>
            <person name="Kohler A."/>
            <person name="Kuo A."/>
            <person name="Nagy L.G."/>
            <person name="Floudas D."/>
            <person name="Copeland A."/>
            <person name="Barry K.W."/>
            <person name="Cichocki N."/>
            <person name="Veneault-Fourrey C."/>
            <person name="LaButti K."/>
            <person name="Lindquist E.A."/>
            <person name="Lipzen A."/>
            <person name="Lundell T."/>
            <person name="Morin E."/>
            <person name="Murat C."/>
            <person name="Riley R."/>
            <person name="Ohm R."/>
            <person name="Sun H."/>
            <person name="Tunlid A."/>
            <person name="Henrissat B."/>
            <person name="Grigoriev I.V."/>
            <person name="Hibbett D.S."/>
            <person name="Martin F."/>
        </authorList>
    </citation>
    <scope>NUCLEOTIDE SEQUENCE [LARGE SCALE GENOMIC DNA]</scope>
    <source>
        <strain evidence="18">Foug A</strain>
    </source>
</reference>
<feature type="transmembrane region" description="Helical" evidence="15">
    <location>
        <begin position="44"/>
        <end position="66"/>
    </location>
</feature>
<evidence type="ECO:0000256" key="13">
    <source>
        <dbReference type="ARBA" id="ARBA00023160"/>
    </source>
</evidence>
<keyword evidence="18" id="KW-1185">Reference proteome</keyword>